<accession>A0A1G4JK64</accession>
<dbReference type="OrthoDB" id="10264378at2759"/>
<gene>
    <name evidence="13" type="ORF">LAMI_0E03796G</name>
</gene>
<dbReference type="GO" id="GO:0032040">
    <property type="term" value="C:small-subunit processome"/>
    <property type="evidence" value="ECO:0007669"/>
    <property type="project" value="TreeGrafter"/>
</dbReference>
<keyword evidence="5 9" id="KW-0690">Ribosome biogenesis</keyword>
<comment type="similarity">
    <text evidence="3 9">Belongs to the UTP25 family.</text>
</comment>
<dbReference type="Pfam" id="PF06862">
    <property type="entry name" value="Utp25_C"/>
    <property type="match status" value="1"/>
</dbReference>
<evidence type="ECO:0000256" key="7">
    <source>
        <dbReference type="ARBA" id="ARBA00023242"/>
    </source>
</evidence>
<dbReference type="InterPro" id="IPR010678">
    <property type="entry name" value="UTP25"/>
</dbReference>
<dbReference type="PANTHER" id="PTHR12933:SF0">
    <property type="entry name" value="U3 SMALL NUCLEOLAR RNA-ASSOCIATED PROTEIN 25 HOMOLOG"/>
    <property type="match status" value="1"/>
</dbReference>
<evidence type="ECO:0000313" key="14">
    <source>
        <dbReference type="Proteomes" id="UP000191024"/>
    </source>
</evidence>
<evidence type="ECO:0000256" key="1">
    <source>
        <dbReference type="ARBA" id="ARBA00002883"/>
    </source>
</evidence>
<evidence type="ECO:0000259" key="12">
    <source>
        <dbReference type="Pfam" id="PF22916"/>
    </source>
</evidence>
<evidence type="ECO:0000256" key="3">
    <source>
        <dbReference type="ARBA" id="ARBA00009223"/>
    </source>
</evidence>
<proteinExistence type="inferred from homology"/>
<evidence type="ECO:0000256" key="5">
    <source>
        <dbReference type="ARBA" id="ARBA00022517"/>
    </source>
</evidence>
<feature type="compositionally biased region" description="Polar residues" evidence="10">
    <location>
        <begin position="1"/>
        <end position="10"/>
    </location>
</feature>
<comment type="subunit">
    <text evidence="9">Component of the ribosomal small subunit (SSU) processome composed of at least 40 protein subunits and snoRNA U3.</text>
</comment>
<evidence type="ECO:0000256" key="4">
    <source>
        <dbReference type="ARBA" id="ARBA00015422"/>
    </source>
</evidence>
<evidence type="ECO:0000259" key="11">
    <source>
        <dbReference type="Pfam" id="PF06862"/>
    </source>
</evidence>
<keyword evidence="6 9" id="KW-0698">rRNA processing</keyword>
<evidence type="ECO:0000256" key="9">
    <source>
        <dbReference type="RuleBase" id="RU365070"/>
    </source>
</evidence>
<dbReference type="GO" id="GO:0000462">
    <property type="term" value="P:maturation of SSU-rRNA from tricistronic rRNA transcript (SSU-rRNA, 5.8S rRNA, LSU-rRNA)"/>
    <property type="evidence" value="ECO:0007669"/>
    <property type="project" value="TreeGrafter"/>
</dbReference>
<comment type="subcellular location">
    <subcellularLocation>
        <location evidence="2 9">Nucleus</location>
        <location evidence="2 9">Nucleolus</location>
    </subcellularLocation>
</comment>
<evidence type="ECO:0000256" key="6">
    <source>
        <dbReference type="ARBA" id="ARBA00022552"/>
    </source>
</evidence>
<feature type="domain" description="UTP25 C-terminal" evidence="11">
    <location>
        <begin position="517"/>
        <end position="708"/>
    </location>
</feature>
<dbReference type="InterPro" id="IPR053939">
    <property type="entry name" value="UTP25_C"/>
</dbReference>
<dbReference type="Pfam" id="PF22916">
    <property type="entry name" value="UTP25_NTPase-like"/>
    <property type="match status" value="1"/>
</dbReference>
<dbReference type="EMBL" id="LT598465">
    <property type="protein sequence ID" value="SCU90839.1"/>
    <property type="molecule type" value="Genomic_DNA"/>
</dbReference>
<protein>
    <recommendedName>
        <fullName evidence="4 9">U3 small nucleolar RNA-associated protein 25</fullName>
        <shortName evidence="9">U3 snoRNA-associated protein 25</shortName>
    </recommendedName>
</protein>
<dbReference type="InterPro" id="IPR053940">
    <property type="entry name" value="UTP25_NTPase-like"/>
</dbReference>
<dbReference type="GO" id="GO:0034511">
    <property type="term" value="F:U3 snoRNA binding"/>
    <property type="evidence" value="ECO:0007669"/>
    <property type="project" value="InterPro"/>
</dbReference>
<dbReference type="InterPro" id="IPR027417">
    <property type="entry name" value="P-loop_NTPase"/>
</dbReference>
<organism evidence="13 14">
    <name type="scientific">Lachancea mirantina</name>
    <dbReference type="NCBI Taxonomy" id="1230905"/>
    <lineage>
        <taxon>Eukaryota</taxon>
        <taxon>Fungi</taxon>
        <taxon>Dikarya</taxon>
        <taxon>Ascomycota</taxon>
        <taxon>Saccharomycotina</taxon>
        <taxon>Saccharomycetes</taxon>
        <taxon>Saccharomycetales</taxon>
        <taxon>Saccharomycetaceae</taxon>
        <taxon>Lachancea</taxon>
    </lineage>
</organism>
<evidence type="ECO:0000256" key="10">
    <source>
        <dbReference type="SAM" id="MobiDB-lite"/>
    </source>
</evidence>
<feature type="domain" description="UTP25 NTP hydrolase-like" evidence="12">
    <location>
        <begin position="250"/>
        <end position="503"/>
    </location>
</feature>
<dbReference type="PANTHER" id="PTHR12933">
    <property type="entry name" value="ORF PROTEIN-RELATED"/>
    <property type="match status" value="1"/>
</dbReference>
<dbReference type="STRING" id="1230905.A0A1G4JK64"/>
<keyword evidence="7 9" id="KW-0539">Nucleus</keyword>
<reference evidence="13 14" key="1">
    <citation type="submission" date="2016-03" db="EMBL/GenBank/DDBJ databases">
        <authorList>
            <person name="Devillers H."/>
        </authorList>
    </citation>
    <scope>NUCLEOTIDE SEQUENCE [LARGE SCALE GENOMIC DNA]</scope>
    <source>
        <strain evidence="13">CBS 11717</strain>
    </source>
</reference>
<feature type="region of interest" description="Disordered" evidence="10">
    <location>
        <begin position="1"/>
        <end position="153"/>
    </location>
</feature>
<dbReference type="GO" id="GO:0019843">
    <property type="term" value="F:rRNA binding"/>
    <property type="evidence" value="ECO:0007669"/>
    <property type="project" value="TreeGrafter"/>
</dbReference>
<dbReference type="Proteomes" id="UP000191024">
    <property type="component" value="Chromosome E"/>
</dbReference>
<evidence type="ECO:0000313" key="13">
    <source>
        <dbReference type="EMBL" id="SCU90839.1"/>
    </source>
</evidence>
<dbReference type="AlphaFoldDB" id="A0A1G4JK64"/>
<dbReference type="Gene3D" id="3.40.50.300">
    <property type="entry name" value="P-loop containing nucleotide triphosphate hydrolases"/>
    <property type="match status" value="1"/>
</dbReference>
<comment type="function">
    <text evidence="1 9">DEAD-box RNA helicase-like protein required for pre-18S rRNA processing, specifically at sites A0, A1, and A2.</text>
</comment>
<name>A0A1G4JK64_9SACH</name>
<sequence>MSQKRSFNRSGNDRNGFRGFKSGRKELRQIKKARKPSKNEEIVVDQNLADEFSSESENEAREDIESGNDAADSGEVYSALLTLLKHENRGQVGKKNGDETGTGEDRDVEVEPTGSGDQLIEEGLVPDDTSDLDDGEEQESEVEDSEDEEDPFQSHFNAVSEREADSLQAGFDAGSLKTFSTKNTEDNGQESFIFTQPCVEPNKCHTPSGKQSLSSYFIKNRLKVQNDLLDSSKDPLTSLQRKLVDPIFQYRDLLYEYANYDNEDEYRDLYTLHLLNHVYKTRDRILKDNQRLQDNNEQELLDQGFTRPKVLLVLPTRDVCHKVVTKIIEKSGVAQVDKKGKFQDQFNARAEPPTHKPKSFQHIFSGNTDDFFVLGMKFTRKAIKLYSNFYQSDVIVCSPLGIQLILENTDKKKRQDDFLSSVELMIYDQFHSIEFQNVQHVTSIFAHINKIPQQQHDADFSRIRMWYINDQAKQFRQTLIFTKYASPFANSLINGRCRNHAGRWKNRRTIGAEESAVSQVGLRVRQIFQRFDLVNKSVSEEPDARFKFFTSVIIPNMVKSTGYEDGFLLYIPDYTDYVRVRNYLHERTTLLFGDVNEYSSQRRLTSRRSLFQQGRLKVLLYTERLHHFRRYDIKGVKNVIFYKPPSNPEFYQEVVRFIGRSAFHGVADLNISVVRCLFSKLDSLALEKIVGSQRAAVLTHGQNEVYEFK</sequence>
<evidence type="ECO:0000256" key="8">
    <source>
        <dbReference type="ARBA" id="ARBA00023274"/>
    </source>
</evidence>
<keyword evidence="8 9" id="KW-0687">Ribonucleoprotein</keyword>
<feature type="compositionally biased region" description="Acidic residues" evidence="10">
    <location>
        <begin position="124"/>
        <end position="151"/>
    </location>
</feature>
<evidence type="ECO:0000256" key="2">
    <source>
        <dbReference type="ARBA" id="ARBA00004604"/>
    </source>
</evidence>
<keyword evidence="14" id="KW-1185">Reference proteome</keyword>